<proteinExistence type="predicted"/>
<dbReference type="Proteomes" id="UP000028933">
    <property type="component" value="Chromosome"/>
</dbReference>
<reference evidence="2" key="1">
    <citation type="journal article" date="2013" name="Lancet">
        <title>First case of E anophelis outbreak in an intensive-care unit.</title>
        <authorList>
            <person name="Teo J."/>
            <person name="Tan S.Y."/>
            <person name="Tay M."/>
            <person name="Ding Y."/>
            <person name="Kjelleberg S."/>
            <person name="Givskov M."/>
            <person name="Lin R.T."/>
            <person name="Yang L."/>
        </authorList>
    </citation>
    <scope>NUCLEOTIDE SEQUENCE [LARGE SCALE GENOMIC DNA]</scope>
    <source>
        <strain evidence="2">NUHP1</strain>
    </source>
</reference>
<evidence type="ECO:0000313" key="3">
    <source>
        <dbReference type="Proteomes" id="UP000028933"/>
    </source>
</evidence>
<keyword evidence="1" id="KW-0472">Membrane</keyword>
<dbReference type="EMBL" id="CP007547">
    <property type="protein sequence ID" value="AIL45595.1"/>
    <property type="molecule type" value="Genomic_DNA"/>
</dbReference>
<reference evidence="2" key="2">
    <citation type="journal article" date="2015" name="Genome Biol. Evol.">
        <title>Complete Genome Sequence and Transcriptomic Analysis of the Novel Pathogen Elizabethkingia anophelis in Response to Oxidative Stress.</title>
        <authorList>
            <person name="Li Y."/>
            <person name="Liu Y."/>
            <person name="Chew S.C."/>
            <person name="Tay M."/>
            <person name="Salido M.M."/>
            <person name="Teo J."/>
            <person name="Lauro F.M."/>
            <person name="Givskov M."/>
            <person name="Yang L."/>
        </authorList>
    </citation>
    <scope>NUCLEOTIDE SEQUENCE</scope>
    <source>
        <strain evidence="2">NUHP1</strain>
    </source>
</reference>
<evidence type="ECO:0000313" key="2">
    <source>
        <dbReference type="EMBL" id="AIL45595.1"/>
    </source>
</evidence>
<dbReference type="HOGENOM" id="CLU_1452334_0_0_10"/>
<protein>
    <submittedName>
        <fullName evidence="2">Uncharacterized protein</fullName>
    </submittedName>
</protein>
<accession>A0A077EJC7</accession>
<dbReference type="eggNOG" id="ENOG5033VY8">
    <property type="taxonomic scope" value="Bacteria"/>
</dbReference>
<keyword evidence="1" id="KW-1133">Transmembrane helix</keyword>
<dbReference type="AlphaFoldDB" id="A0A077EJC7"/>
<sequence>MKKALKYTILGFSLIISIITILFILRFKTIQIQPNLQYQEEIKNLNKMIPDLGNILVSENKITTDFCIFSKNKNVAEFFCDVSQSPKLPKLQFISFVASDGFSGISVNIMKYNNKFKTDIESITDNIGTFDFLKSSNYKVIKQHLILNKLDYKPGDSIFGKVELEIKHKFSDSIIHSNGYFKTLVR</sequence>
<evidence type="ECO:0000256" key="1">
    <source>
        <dbReference type="SAM" id="Phobius"/>
    </source>
</evidence>
<dbReference type="KEGG" id="eao:BD94_1820"/>
<feature type="transmembrane region" description="Helical" evidence="1">
    <location>
        <begin position="7"/>
        <end position="27"/>
    </location>
</feature>
<dbReference type="STRING" id="1338011.BD94_1820"/>
<organism evidence="2 3">
    <name type="scientific">Elizabethkingia anophelis NUHP1</name>
    <dbReference type="NCBI Taxonomy" id="1338011"/>
    <lineage>
        <taxon>Bacteria</taxon>
        <taxon>Pseudomonadati</taxon>
        <taxon>Bacteroidota</taxon>
        <taxon>Flavobacteriia</taxon>
        <taxon>Flavobacteriales</taxon>
        <taxon>Weeksellaceae</taxon>
        <taxon>Elizabethkingia</taxon>
    </lineage>
</organism>
<keyword evidence="1" id="KW-0812">Transmembrane</keyword>
<gene>
    <name evidence="2" type="ORF">BD94_1820</name>
</gene>
<name>A0A077EJC7_9FLAO</name>